<dbReference type="Proteomes" id="UP000238348">
    <property type="component" value="Chromosome"/>
</dbReference>
<dbReference type="OrthoDB" id="7053173at2"/>
<organism evidence="5 6">
    <name type="scientific">Sorangium cellulosum</name>
    <name type="common">Polyangium cellulosum</name>
    <dbReference type="NCBI Taxonomy" id="56"/>
    <lineage>
        <taxon>Bacteria</taxon>
        <taxon>Pseudomonadati</taxon>
        <taxon>Myxococcota</taxon>
        <taxon>Polyangia</taxon>
        <taxon>Polyangiales</taxon>
        <taxon>Polyangiaceae</taxon>
        <taxon>Sorangium</taxon>
    </lineage>
</organism>
<evidence type="ECO:0000313" key="5">
    <source>
        <dbReference type="EMBL" id="AUX46565.1"/>
    </source>
</evidence>
<dbReference type="Gene3D" id="3.40.50.620">
    <property type="entry name" value="HUPs"/>
    <property type="match status" value="2"/>
</dbReference>
<dbReference type="SUPFAM" id="SSF56235">
    <property type="entry name" value="N-terminal nucleophile aminohydrolases (Ntn hydrolases)"/>
    <property type="match status" value="1"/>
</dbReference>
<feature type="domain" description="Asparagine synthetase" evidence="4">
    <location>
        <begin position="236"/>
        <end position="367"/>
    </location>
</feature>
<dbReference type="GO" id="GO:0006529">
    <property type="term" value="P:asparagine biosynthetic process"/>
    <property type="evidence" value="ECO:0007669"/>
    <property type="project" value="InterPro"/>
</dbReference>
<protein>
    <recommendedName>
        <fullName evidence="2">asparagine synthase (glutamine-hydrolyzing)</fullName>
        <ecNumber evidence="2">6.3.5.4</ecNumber>
    </recommendedName>
</protein>
<dbReference type="PANTHER" id="PTHR43284:SF1">
    <property type="entry name" value="ASPARAGINE SYNTHETASE"/>
    <property type="match status" value="1"/>
</dbReference>
<evidence type="ECO:0000256" key="2">
    <source>
        <dbReference type="ARBA" id="ARBA00012737"/>
    </source>
</evidence>
<dbReference type="InterPro" id="IPR029055">
    <property type="entry name" value="Ntn_hydrolases_N"/>
</dbReference>
<feature type="domain" description="Asparagine synthetase" evidence="4">
    <location>
        <begin position="520"/>
        <end position="635"/>
    </location>
</feature>
<dbReference type="EMBL" id="CP012673">
    <property type="protein sequence ID" value="AUX46565.1"/>
    <property type="molecule type" value="Genomic_DNA"/>
</dbReference>
<evidence type="ECO:0000313" key="6">
    <source>
        <dbReference type="Proteomes" id="UP000238348"/>
    </source>
</evidence>
<dbReference type="EC" id="6.3.5.4" evidence="2"/>
<comment type="catalytic activity">
    <reaction evidence="3">
        <text>L-aspartate + L-glutamine + ATP + H2O = L-asparagine + L-glutamate + AMP + diphosphate + H(+)</text>
        <dbReference type="Rhea" id="RHEA:12228"/>
        <dbReference type="ChEBI" id="CHEBI:15377"/>
        <dbReference type="ChEBI" id="CHEBI:15378"/>
        <dbReference type="ChEBI" id="CHEBI:29985"/>
        <dbReference type="ChEBI" id="CHEBI:29991"/>
        <dbReference type="ChEBI" id="CHEBI:30616"/>
        <dbReference type="ChEBI" id="CHEBI:33019"/>
        <dbReference type="ChEBI" id="CHEBI:58048"/>
        <dbReference type="ChEBI" id="CHEBI:58359"/>
        <dbReference type="ChEBI" id="CHEBI:456215"/>
        <dbReference type="EC" id="6.3.5.4"/>
    </reaction>
</comment>
<sequence>MLLSAFGMCGRLPLPHRAGAAAGYSYEAPGNVFAPPPSWTEAAGTGHLVQGPAYVSGKEIAAAAGGPTTPRILLTGWVELSSPPGHRHGERSALRELEALLDEHGPDAVRRLRGDFVIAHLLPDRSELRLYRGVNALIPLFWRCTADTFAWATNPAHLLDVQRPRFSDVDAELLPMIIAGKGFPQDRSWFTSVRRLPAGDSLVVAAGARQPVIRRFDQFSPVEDAPRTLREAADGLQQRLDQACSRMLSAERSAVVLLSGGIDSAAVSYEVGRKLDGATGLHFTLDSFPGFHEDLNAAESVARTCGLSLVSYDMSRHVSRGGDYLDRPRDGAVPQTQVPLQGVAAAAAQAESDGATFVVSGLLSDQILAHDLHRGLFEVAGLSMLNPMVAGEPIWQTLDQMASSSLAGSLRGGRRVLGVLHYLRGLVSGDPTIALPSREVIVHPIGFTRDAADRVTRALQSSARRAQDNLRSALEDSGRRGAPLPRGITSLYMLGEAFNTANVQAAWLNDCLPRKRFVATPFADRDVIEYALSLPTRHRLGFGYGATVDKFALRFAYAERGVPLEIAHRTQQARIDAIPAVFVNHNFDRCRRLLGEDSVLCELNVLSREFVKGLSPRGIHRNGEEISRLCVIEQWLRGLER</sequence>
<comment type="pathway">
    <text evidence="1">Amino-acid biosynthesis; L-asparagine biosynthesis; L-asparagine from L-aspartate (L-Gln route): step 1/1.</text>
</comment>
<dbReference type="Gene3D" id="3.60.20.10">
    <property type="entry name" value="Glutamine Phosphoribosylpyrophosphate, subunit 1, domain 1"/>
    <property type="match status" value="1"/>
</dbReference>
<dbReference type="InterPro" id="IPR014729">
    <property type="entry name" value="Rossmann-like_a/b/a_fold"/>
</dbReference>
<dbReference type="InterPro" id="IPR001962">
    <property type="entry name" value="Asn_synthase"/>
</dbReference>
<evidence type="ECO:0000256" key="3">
    <source>
        <dbReference type="ARBA" id="ARBA00048741"/>
    </source>
</evidence>
<evidence type="ECO:0000259" key="4">
    <source>
        <dbReference type="Pfam" id="PF00733"/>
    </source>
</evidence>
<dbReference type="SUPFAM" id="SSF52402">
    <property type="entry name" value="Adenine nucleotide alpha hydrolases-like"/>
    <property type="match status" value="1"/>
</dbReference>
<gene>
    <name evidence="5" type="ORF">SOCE26_080710</name>
</gene>
<proteinExistence type="predicted"/>
<dbReference type="AlphaFoldDB" id="A0A2L0F4R9"/>
<dbReference type="InterPro" id="IPR051786">
    <property type="entry name" value="ASN_synthetase/amidase"/>
</dbReference>
<evidence type="ECO:0000256" key="1">
    <source>
        <dbReference type="ARBA" id="ARBA00005187"/>
    </source>
</evidence>
<dbReference type="Pfam" id="PF00733">
    <property type="entry name" value="Asn_synthase"/>
    <property type="match status" value="2"/>
</dbReference>
<accession>A0A2L0F4R9</accession>
<dbReference type="GO" id="GO:0004066">
    <property type="term" value="F:asparagine synthase (glutamine-hydrolyzing) activity"/>
    <property type="evidence" value="ECO:0007669"/>
    <property type="project" value="UniProtKB-EC"/>
</dbReference>
<dbReference type="PANTHER" id="PTHR43284">
    <property type="entry name" value="ASPARAGINE SYNTHETASE (GLUTAMINE-HYDROLYZING)"/>
    <property type="match status" value="1"/>
</dbReference>
<dbReference type="RefSeq" id="WP_104984724.1">
    <property type="nucleotide sequence ID" value="NZ_CP012673.1"/>
</dbReference>
<name>A0A2L0F4R9_SORCE</name>
<reference evidence="5 6" key="1">
    <citation type="submission" date="2015-09" db="EMBL/GenBank/DDBJ databases">
        <title>Sorangium comparison.</title>
        <authorList>
            <person name="Zaburannyi N."/>
            <person name="Bunk B."/>
            <person name="Overmann J."/>
            <person name="Mueller R."/>
        </authorList>
    </citation>
    <scope>NUCLEOTIDE SEQUENCE [LARGE SCALE GENOMIC DNA]</scope>
    <source>
        <strain evidence="5 6">So ce26</strain>
    </source>
</reference>